<sequence>MSSPVQQQASNLARGAGPVEHFAAVTSTTAEQMLEIPPAAAAARRDLAGELVSHEEIDLTAEPDSISYISEDARITQVRALSTVFWRILQKASNGSSIIHVETLELIPRILEGALQIAALYSVRERLHRLESEYAGASGHIGELREANQRLDRKWKKLERELIDAHCANQLLRIDKRRLEGELKFAIGDPTGDATESDTGRGRGKRRRGENDISEETLRNMDGSDVEAGDAGKSQREM</sequence>
<reference evidence="2 3" key="1">
    <citation type="journal article" date="2018" name="IMA Fungus">
        <title>IMA Genome-F 9: Draft genome sequence of Annulohypoxylon stygium, Aspergillus mulundensis, Berkeleyomyces basicola (syn. Thielaviopsis basicola), Ceratocystis smalleyi, two Cercospora beticola strains, Coleophoma cylindrospora, Fusarium fracticaudum, Phialophora cf. hyalina, and Morchella septimelata.</title>
        <authorList>
            <person name="Wingfield B.D."/>
            <person name="Bills G.F."/>
            <person name="Dong Y."/>
            <person name="Huang W."/>
            <person name="Nel W.J."/>
            <person name="Swalarsk-Parry B.S."/>
            <person name="Vaghefi N."/>
            <person name="Wilken P.M."/>
            <person name="An Z."/>
            <person name="de Beer Z.W."/>
            <person name="De Vos L."/>
            <person name="Chen L."/>
            <person name="Duong T.A."/>
            <person name="Gao Y."/>
            <person name="Hammerbacher A."/>
            <person name="Kikkert J.R."/>
            <person name="Li Y."/>
            <person name="Li H."/>
            <person name="Li K."/>
            <person name="Li Q."/>
            <person name="Liu X."/>
            <person name="Ma X."/>
            <person name="Naidoo K."/>
            <person name="Pethybridge S.J."/>
            <person name="Sun J."/>
            <person name="Steenkamp E.T."/>
            <person name="van der Nest M.A."/>
            <person name="van Wyk S."/>
            <person name="Wingfield M.J."/>
            <person name="Xiong C."/>
            <person name="Yue Q."/>
            <person name="Zhang X."/>
        </authorList>
    </citation>
    <scope>NUCLEOTIDE SEQUENCE [LARGE SCALE GENOMIC DNA]</scope>
    <source>
        <strain evidence="2 3">BP 5553</strain>
    </source>
</reference>
<name>A0A370TL73_9HELO</name>
<evidence type="ECO:0000256" key="1">
    <source>
        <dbReference type="SAM" id="MobiDB-lite"/>
    </source>
</evidence>
<accession>A0A370TL73</accession>
<gene>
    <name evidence="2" type="ORF">BP5553_06888</name>
</gene>
<dbReference type="Proteomes" id="UP000254866">
    <property type="component" value="Unassembled WGS sequence"/>
</dbReference>
<protein>
    <submittedName>
        <fullName evidence="2">Uncharacterized protein</fullName>
    </submittedName>
</protein>
<comment type="caution">
    <text evidence="2">The sequence shown here is derived from an EMBL/GenBank/DDBJ whole genome shotgun (WGS) entry which is preliminary data.</text>
</comment>
<evidence type="ECO:0000313" key="3">
    <source>
        <dbReference type="Proteomes" id="UP000254866"/>
    </source>
</evidence>
<organism evidence="2 3">
    <name type="scientific">Venustampulla echinocandica</name>
    <dbReference type="NCBI Taxonomy" id="2656787"/>
    <lineage>
        <taxon>Eukaryota</taxon>
        <taxon>Fungi</taxon>
        <taxon>Dikarya</taxon>
        <taxon>Ascomycota</taxon>
        <taxon>Pezizomycotina</taxon>
        <taxon>Leotiomycetes</taxon>
        <taxon>Helotiales</taxon>
        <taxon>Pleuroascaceae</taxon>
        <taxon>Venustampulla</taxon>
    </lineage>
</organism>
<proteinExistence type="predicted"/>
<dbReference type="OrthoDB" id="3546243at2759"/>
<dbReference type="RefSeq" id="XP_031868932.1">
    <property type="nucleotide sequence ID" value="XM_032015511.1"/>
</dbReference>
<keyword evidence="3" id="KW-1185">Reference proteome</keyword>
<dbReference type="AlphaFoldDB" id="A0A370TL73"/>
<dbReference type="EMBL" id="NPIC01000005">
    <property type="protein sequence ID" value="RDL36276.1"/>
    <property type="molecule type" value="Genomic_DNA"/>
</dbReference>
<evidence type="ECO:0000313" key="2">
    <source>
        <dbReference type="EMBL" id="RDL36276.1"/>
    </source>
</evidence>
<dbReference type="GeneID" id="43599737"/>
<feature type="region of interest" description="Disordered" evidence="1">
    <location>
        <begin position="187"/>
        <end position="238"/>
    </location>
</feature>